<dbReference type="SUPFAM" id="SSF47923">
    <property type="entry name" value="Ypt/Rab-GAP domain of gyp1p"/>
    <property type="match status" value="2"/>
</dbReference>
<dbReference type="PROSITE" id="PS50086">
    <property type="entry name" value="TBC_RABGAP"/>
    <property type="match status" value="1"/>
</dbReference>
<evidence type="ECO:0000313" key="3">
    <source>
        <dbReference type="Proteomes" id="UP001470230"/>
    </source>
</evidence>
<proteinExistence type="predicted"/>
<name>A0ABR2H494_9EUKA</name>
<organism evidence="2 3">
    <name type="scientific">Tritrichomonas musculus</name>
    <dbReference type="NCBI Taxonomy" id="1915356"/>
    <lineage>
        <taxon>Eukaryota</taxon>
        <taxon>Metamonada</taxon>
        <taxon>Parabasalia</taxon>
        <taxon>Tritrichomonadida</taxon>
        <taxon>Tritrichomonadidae</taxon>
        <taxon>Tritrichomonas</taxon>
    </lineage>
</organism>
<evidence type="ECO:0000259" key="1">
    <source>
        <dbReference type="PROSITE" id="PS50086"/>
    </source>
</evidence>
<feature type="domain" description="Rab-GAP TBC" evidence="1">
    <location>
        <begin position="37"/>
        <end position="269"/>
    </location>
</feature>
<accession>A0ABR2H494</accession>
<dbReference type="InterPro" id="IPR035969">
    <property type="entry name" value="Rab-GAP_TBC_sf"/>
</dbReference>
<evidence type="ECO:0000313" key="2">
    <source>
        <dbReference type="EMBL" id="KAK8841044.1"/>
    </source>
</evidence>
<dbReference type="EMBL" id="JAPFFF010000043">
    <property type="protein sequence ID" value="KAK8841044.1"/>
    <property type="molecule type" value="Genomic_DNA"/>
</dbReference>
<sequence length="337" mass="39498">MADIVPLDRVKRAFQAHTFVVHDRQSSIDFLRSKDLSKSNTSRYISWMILFNGIPEDPELWPLTFYHIIRSYRSKLDYYLKDPNKKVFNIPKCLDDKTTDAIRSDVHRATNWFRRFALTVGNDQKLIDDQEIETRIVRFICIMLSEAPQFHYNQGYERFAFVSFSLSLYLSVKLGLGLIEAEAFSVPLFRRIIGNLEIDSFLSHESSMMQYFSDIDAYLMNTNREMMDNLMKEQISSAQFAANWVCVLFSDSHTPLSCLLIWDHFWLHQKDSKQFLNALISAHLKQIELLEDASEQMNAIQQFGDWNVENIIDEAENQMIQPIIRRVSVTGFTAFWL</sequence>
<protein>
    <recommendedName>
        <fullName evidence="1">Rab-GAP TBC domain-containing protein</fullName>
    </recommendedName>
</protein>
<dbReference type="InterPro" id="IPR000195">
    <property type="entry name" value="Rab-GAP-TBC_dom"/>
</dbReference>
<dbReference type="Gene3D" id="1.10.472.80">
    <property type="entry name" value="Ypt/Rab-GAP domain of gyp1p, domain 3"/>
    <property type="match status" value="1"/>
</dbReference>
<dbReference type="Pfam" id="PF00566">
    <property type="entry name" value="RabGAP-TBC"/>
    <property type="match status" value="1"/>
</dbReference>
<dbReference type="Proteomes" id="UP001470230">
    <property type="component" value="Unassembled WGS sequence"/>
</dbReference>
<gene>
    <name evidence="2" type="ORF">M9Y10_027881</name>
</gene>
<comment type="caution">
    <text evidence="2">The sequence shown here is derived from an EMBL/GenBank/DDBJ whole genome shotgun (WGS) entry which is preliminary data.</text>
</comment>
<reference evidence="2 3" key="1">
    <citation type="submission" date="2024-04" db="EMBL/GenBank/DDBJ databases">
        <title>Tritrichomonas musculus Genome.</title>
        <authorList>
            <person name="Alves-Ferreira E."/>
            <person name="Grigg M."/>
            <person name="Lorenzi H."/>
            <person name="Galac M."/>
        </authorList>
    </citation>
    <scope>NUCLEOTIDE SEQUENCE [LARGE SCALE GENOMIC DNA]</scope>
    <source>
        <strain evidence="2 3">EAF2021</strain>
    </source>
</reference>
<keyword evidence="3" id="KW-1185">Reference proteome</keyword>